<dbReference type="PROSITE" id="PS50887">
    <property type="entry name" value="GGDEF"/>
    <property type="match status" value="1"/>
</dbReference>
<dbReference type="PANTHER" id="PTHR46663">
    <property type="entry name" value="DIGUANYLATE CYCLASE DGCT-RELATED"/>
    <property type="match status" value="1"/>
</dbReference>
<evidence type="ECO:0000313" key="3">
    <source>
        <dbReference type="Proteomes" id="UP001575181"/>
    </source>
</evidence>
<dbReference type="EC" id="2.7.7.65" evidence="2"/>
<keyword evidence="2" id="KW-0548">Nucleotidyltransferase</keyword>
<reference evidence="2 3" key="1">
    <citation type="submission" date="2024-08" db="EMBL/GenBank/DDBJ databases">
        <title>Whole-genome sequencing of halo(alkali)philic microorganisms from hypersaline lakes.</title>
        <authorList>
            <person name="Sorokin D.Y."/>
            <person name="Merkel A.Y."/>
            <person name="Messina E."/>
            <person name="Yakimov M."/>
        </authorList>
    </citation>
    <scope>NUCLEOTIDE SEQUENCE [LARGE SCALE GENOMIC DNA]</scope>
    <source>
        <strain evidence="2 3">Cl-TMA</strain>
    </source>
</reference>
<proteinExistence type="predicted"/>
<dbReference type="InterPro" id="IPR000160">
    <property type="entry name" value="GGDEF_dom"/>
</dbReference>
<dbReference type="NCBIfam" id="TIGR00254">
    <property type="entry name" value="GGDEF"/>
    <property type="match status" value="1"/>
</dbReference>
<dbReference type="InterPro" id="IPR043128">
    <property type="entry name" value="Rev_trsase/Diguanyl_cyclase"/>
</dbReference>
<accession>A0ABV4TXR7</accession>
<dbReference type="Proteomes" id="UP001575181">
    <property type="component" value="Unassembled WGS sequence"/>
</dbReference>
<dbReference type="Pfam" id="PF00990">
    <property type="entry name" value="GGDEF"/>
    <property type="match status" value="1"/>
</dbReference>
<dbReference type="EMBL" id="JBGUAW010000009">
    <property type="protein sequence ID" value="MFA9461899.1"/>
    <property type="molecule type" value="Genomic_DNA"/>
</dbReference>
<dbReference type="PANTHER" id="PTHR46663:SF2">
    <property type="entry name" value="GGDEF DOMAIN-CONTAINING PROTEIN"/>
    <property type="match status" value="1"/>
</dbReference>
<keyword evidence="3" id="KW-1185">Reference proteome</keyword>
<dbReference type="SMART" id="SM00267">
    <property type="entry name" value="GGDEF"/>
    <property type="match status" value="1"/>
</dbReference>
<evidence type="ECO:0000313" key="2">
    <source>
        <dbReference type="EMBL" id="MFA9461899.1"/>
    </source>
</evidence>
<keyword evidence="2" id="KW-0808">Transferase</keyword>
<protein>
    <submittedName>
        <fullName evidence="2">Diguanylate cyclase domain-containing protein</fullName>
        <ecNumber evidence="2">2.7.7.65</ecNumber>
    </submittedName>
</protein>
<organism evidence="2 3">
    <name type="scientific">Thiohalorhabdus methylotrophus</name>
    <dbReference type="NCBI Taxonomy" id="3242694"/>
    <lineage>
        <taxon>Bacteria</taxon>
        <taxon>Pseudomonadati</taxon>
        <taxon>Pseudomonadota</taxon>
        <taxon>Gammaproteobacteria</taxon>
        <taxon>Thiohalorhabdales</taxon>
        <taxon>Thiohalorhabdaceae</taxon>
        <taxon>Thiohalorhabdus</taxon>
    </lineage>
</organism>
<dbReference type="InterPro" id="IPR029787">
    <property type="entry name" value="Nucleotide_cyclase"/>
</dbReference>
<dbReference type="GO" id="GO:0052621">
    <property type="term" value="F:diguanylate cyclase activity"/>
    <property type="evidence" value="ECO:0007669"/>
    <property type="project" value="UniProtKB-EC"/>
</dbReference>
<dbReference type="SUPFAM" id="SSF55073">
    <property type="entry name" value="Nucleotide cyclase"/>
    <property type="match status" value="1"/>
</dbReference>
<evidence type="ECO:0000259" key="1">
    <source>
        <dbReference type="PROSITE" id="PS50887"/>
    </source>
</evidence>
<sequence length="202" mass="22750">MTWIDVTTLKERERALELQWRESEYYAYRDGLTGLPNRQLVEDRLSRSCTQARRQEGVVAVMFLDLDGFKPINDTYGHATGDRVLQAVAERLLHSFREEDTVGRMGGDEFVGIFELDTKRSRTAAIRIATVLLETVLREIPVQGRRVSLSGSVGIALCPWDGVGVEKVLECADRALYRAKAQGGNTYMFWDGTATELLGDPY</sequence>
<dbReference type="InterPro" id="IPR052163">
    <property type="entry name" value="DGC-Regulatory_Protein"/>
</dbReference>
<feature type="domain" description="GGDEF" evidence="1">
    <location>
        <begin position="57"/>
        <end position="192"/>
    </location>
</feature>
<name>A0ABV4TXR7_9GAMM</name>
<dbReference type="CDD" id="cd01949">
    <property type="entry name" value="GGDEF"/>
    <property type="match status" value="1"/>
</dbReference>
<dbReference type="Gene3D" id="3.30.70.270">
    <property type="match status" value="1"/>
</dbReference>
<dbReference type="RefSeq" id="WP_373656742.1">
    <property type="nucleotide sequence ID" value="NZ_JBGUAW010000009.1"/>
</dbReference>
<comment type="caution">
    <text evidence="2">The sequence shown here is derived from an EMBL/GenBank/DDBJ whole genome shotgun (WGS) entry which is preliminary data.</text>
</comment>
<gene>
    <name evidence="2" type="ORF">ACERLL_13830</name>
</gene>